<dbReference type="InterPro" id="IPR032877">
    <property type="entry name" value="Transposase_HTH"/>
</dbReference>
<dbReference type="AlphaFoldDB" id="A0A317G5T1"/>
<keyword evidence="3" id="KW-1185">Reference proteome</keyword>
<sequence>MAWTGLGAVLVEIEARTYRVTCPIHGVVTAYTQWAYPGSGFTRDFDLTVGSLAVYLPRSVVSEYMRVDWETVGRCINRTRGFQDGGMACGPVDENIIAAVKVTDGSRSF</sequence>
<dbReference type="Pfam" id="PF13542">
    <property type="entry name" value="HTH_Tnp_ISL3"/>
    <property type="match status" value="1"/>
</dbReference>
<protein>
    <recommendedName>
        <fullName evidence="1">Transposase IS204/IS1001/IS1096/IS1165 helix-turn-helix domain-containing protein</fullName>
    </recommendedName>
</protein>
<evidence type="ECO:0000313" key="3">
    <source>
        <dbReference type="Proteomes" id="UP000245488"/>
    </source>
</evidence>
<dbReference type="RefSeq" id="WP_110073829.1">
    <property type="nucleotide sequence ID" value="NZ_CM009896.1"/>
</dbReference>
<reference evidence="2 3" key="1">
    <citation type="submission" date="2017-09" db="EMBL/GenBank/DDBJ databases">
        <title>High-quality draft genome sequence of Butyrivibrio fibrisolvens INBov1, isolated from cow rumen.</title>
        <authorList>
            <person name="Rodriguez Hernaez J."/>
            <person name="Rivarola M."/>
            <person name="Paniego N."/>
            <person name="Cravero S."/>
            <person name="Ceron Cucchi M."/>
            <person name="Martinez M.C."/>
        </authorList>
    </citation>
    <scope>NUCLEOTIDE SEQUENCE [LARGE SCALE GENOMIC DNA]</scope>
    <source>
        <strain evidence="2 3">INBov1</strain>
    </source>
</reference>
<gene>
    <name evidence="2" type="ORF">CPT75_17360</name>
</gene>
<accession>A0A317G5T1</accession>
<comment type="caution">
    <text evidence="2">The sequence shown here is derived from an EMBL/GenBank/DDBJ whole genome shotgun (WGS) entry which is preliminary data.</text>
</comment>
<dbReference type="EMBL" id="NXNG01000001">
    <property type="protein sequence ID" value="PWT28749.1"/>
    <property type="molecule type" value="Genomic_DNA"/>
</dbReference>
<name>A0A317G5T1_BUTFI</name>
<proteinExistence type="predicted"/>
<organism evidence="2 3">
    <name type="scientific">Butyrivibrio fibrisolvens</name>
    <dbReference type="NCBI Taxonomy" id="831"/>
    <lineage>
        <taxon>Bacteria</taxon>
        <taxon>Bacillati</taxon>
        <taxon>Bacillota</taxon>
        <taxon>Clostridia</taxon>
        <taxon>Lachnospirales</taxon>
        <taxon>Lachnospiraceae</taxon>
        <taxon>Butyrivibrio</taxon>
    </lineage>
</organism>
<evidence type="ECO:0000259" key="1">
    <source>
        <dbReference type="Pfam" id="PF13542"/>
    </source>
</evidence>
<evidence type="ECO:0000313" key="2">
    <source>
        <dbReference type="EMBL" id="PWT28749.1"/>
    </source>
</evidence>
<feature type="domain" description="Transposase IS204/IS1001/IS1096/IS1165 helix-turn-helix" evidence="1">
    <location>
        <begin position="33"/>
        <end position="78"/>
    </location>
</feature>
<dbReference type="Proteomes" id="UP000245488">
    <property type="component" value="Chromosome"/>
</dbReference>